<evidence type="ECO:0000256" key="3">
    <source>
        <dbReference type="ARBA" id="ARBA00022737"/>
    </source>
</evidence>
<dbReference type="GO" id="GO:0000132">
    <property type="term" value="P:establishment of mitotic spindle orientation"/>
    <property type="evidence" value="ECO:0007669"/>
    <property type="project" value="TreeGrafter"/>
</dbReference>
<evidence type="ECO:0000256" key="2">
    <source>
        <dbReference type="ARBA" id="ARBA00022490"/>
    </source>
</evidence>
<dbReference type="Gene3D" id="1.25.40.10">
    <property type="entry name" value="Tetratricopeptide repeat domain"/>
    <property type="match status" value="1"/>
</dbReference>
<evidence type="ECO:0000313" key="6">
    <source>
        <dbReference type="Proteomes" id="UP000681720"/>
    </source>
</evidence>
<evidence type="ECO:0000313" key="5">
    <source>
        <dbReference type="EMBL" id="CAF4618233.1"/>
    </source>
</evidence>
<dbReference type="EMBL" id="CAJOBH010066052">
    <property type="protein sequence ID" value="CAF4448636.1"/>
    <property type="molecule type" value="Genomic_DNA"/>
</dbReference>
<evidence type="ECO:0008006" key="7">
    <source>
        <dbReference type="Google" id="ProtNLM"/>
    </source>
</evidence>
<reference evidence="5" key="1">
    <citation type="submission" date="2021-02" db="EMBL/GenBank/DDBJ databases">
        <authorList>
            <person name="Nowell W R."/>
        </authorList>
    </citation>
    <scope>NUCLEOTIDE SEQUENCE</scope>
</reference>
<keyword evidence="3" id="KW-0677">Repeat</keyword>
<dbReference type="InterPro" id="IPR011990">
    <property type="entry name" value="TPR-like_helical_dom_sf"/>
</dbReference>
<dbReference type="PANTHER" id="PTHR45954:SF1">
    <property type="entry name" value="LD33695P"/>
    <property type="match status" value="1"/>
</dbReference>
<dbReference type="GO" id="GO:0005938">
    <property type="term" value="C:cell cortex"/>
    <property type="evidence" value="ECO:0007669"/>
    <property type="project" value="TreeGrafter"/>
</dbReference>
<dbReference type="InterPro" id="IPR052386">
    <property type="entry name" value="GPSM"/>
</dbReference>
<organism evidence="5 6">
    <name type="scientific">Rotaria magnacalcarata</name>
    <dbReference type="NCBI Taxonomy" id="392030"/>
    <lineage>
        <taxon>Eukaryota</taxon>
        <taxon>Metazoa</taxon>
        <taxon>Spiralia</taxon>
        <taxon>Gnathifera</taxon>
        <taxon>Rotifera</taxon>
        <taxon>Eurotatoria</taxon>
        <taxon>Bdelloidea</taxon>
        <taxon>Philodinida</taxon>
        <taxon>Philodinidae</taxon>
        <taxon>Rotaria</taxon>
    </lineage>
</organism>
<dbReference type="PANTHER" id="PTHR45954">
    <property type="entry name" value="LD33695P"/>
    <property type="match status" value="1"/>
</dbReference>
<evidence type="ECO:0000313" key="4">
    <source>
        <dbReference type="EMBL" id="CAF4448636.1"/>
    </source>
</evidence>
<keyword evidence="2" id="KW-0963">Cytoplasm</keyword>
<accession>A0A8S2Z980</accession>
<name>A0A8S2Z980_9BILA</name>
<dbReference type="AlphaFoldDB" id="A0A8S2Z980"/>
<feature type="non-terminal residue" evidence="5">
    <location>
        <position position="1"/>
    </location>
</feature>
<comment type="caution">
    <text evidence="5">The sequence shown here is derived from an EMBL/GenBank/DDBJ whole genome shotgun (WGS) entry which is preliminary data.</text>
</comment>
<protein>
    <recommendedName>
        <fullName evidence="7">Tetratricopeptide repeat protein</fullName>
    </recommendedName>
</protein>
<sequence>ARMNFTIGRVYTLKHDYDTAIYFHEKHLYLARQLEDSIGQCRAYFVLSQLNEKNNQHDKASKYESLYKALAREVN</sequence>
<dbReference type="SUPFAM" id="SSF48452">
    <property type="entry name" value="TPR-like"/>
    <property type="match status" value="1"/>
</dbReference>
<dbReference type="GO" id="GO:0005092">
    <property type="term" value="F:GDP-dissociation inhibitor activity"/>
    <property type="evidence" value="ECO:0007669"/>
    <property type="project" value="TreeGrafter"/>
</dbReference>
<comment type="subcellular location">
    <subcellularLocation>
        <location evidence="1">Cytoplasm</location>
    </subcellularLocation>
</comment>
<evidence type="ECO:0000256" key="1">
    <source>
        <dbReference type="ARBA" id="ARBA00004496"/>
    </source>
</evidence>
<dbReference type="Pfam" id="PF13424">
    <property type="entry name" value="TPR_12"/>
    <property type="match status" value="1"/>
</dbReference>
<dbReference type="Proteomes" id="UP000681720">
    <property type="component" value="Unassembled WGS sequence"/>
</dbReference>
<dbReference type="GO" id="GO:0001965">
    <property type="term" value="F:G-protein alpha-subunit binding"/>
    <property type="evidence" value="ECO:0007669"/>
    <property type="project" value="TreeGrafter"/>
</dbReference>
<gene>
    <name evidence="4" type="ORF">BYL167_LOCUS33649</name>
    <name evidence="5" type="ORF">GIL414_LOCUS39654</name>
</gene>
<proteinExistence type="predicted"/>
<dbReference type="Proteomes" id="UP000681967">
    <property type="component" value="Unassembled WGS sequence"/>
</dbReference>
<dbReference type="EMBL" id="CAJOBJ010108074">
    <property type="protein sequence ID" value="CAF4618233.1"/>
    <property type="molecule type" value="Genomic_DNA"/>
</dbReference>